<proteinExistence type="predicted"/>
<sequence>MAELMPTPDAAPSHRLGARPALGARAQELFEELCPYRGDGLRNHCLRVFHFTTLLLERRRQKADPDLLYALAMIHDLGLLCPGEQGGDYMQRSRSLFHRAFAAKSFELSPYDLRVADECLLYNHRLRPTPALCPESTAFRQSVWMDHSLGVRRYDLDAASVRDGFTRHPRGDFNAVLLDFARRVLTREPWTLVDGIFM</sequence>
<reference evidence="1 2" key="1">
    <citation type="submission" date="2023-01" db="EMBL/GenBank/DDBJ databases">
        <title>Minimal conservation of predation-associated metabolite biosynthetic gene clusters underscores biosynthetic potential of Myxococcota including descriptions for ten novel species: Archangium lansinium sp. nov., Myxococcus landrumus sp. nov., Nannocystis bai.</title>
        <authorList>
            <person name="Ahearne A."/>
            <person name="Stevens C."/>
            <person name="Dowd S."/>
        </authorList>
    </citation>
    <scope>NUCLEOTIDE SEQUENCE [LARGE SCALE GENOMIC DNA]</scope>
    <source>
        <strain evidence="1 2">WIWO2</strain>
    </source>
</reference>
<organism evidence="1 2">
    <name type="scientific">Sorangium atrum</name>
    <dbReference type="NCBI Taxonomy" id="2995308"/>
    <lineage>
        <taxon>Bacteria</taxon>
        <taxon>Pseudomonadati</taxon>
        <taxon>Myxococcota</taxon>
        <taxon>Polyangia</taxon>
        <taxon>Polyangiales</taxon>
        <taxon>Polyangiaceae</taxon>
        <taxon>Sorangium</taxon>
    </lineage>
</organism>
<evidence type="ECO:0000313" key="2">
    <source>
        <dbReference type="Proteomes" id="UP001217485"/>
    </source>
</evidence>
<dbReference type="RefSeq" id="WP_272100346.1">
    <property type="nucleotide sequence ID" value="NZ_JAQNDK010000004.1"/>
</dbReference>
<dbReference type="InterPro" id="IPR003607">
    <property type="entry name" value="HD/PDEase_dom"/>
</dbReference>
<dbReference type="SUPFAM" id="SSF109604">
    <property type="entry name" value="HD-domain/PDEase-like"/>
    <property type="match status" value="1"/>
</dbReference>
<evidence type="ECO:0000313" key="1">
    <source>
        <dbReference type="EMBL" id="MDC0682431.1"/>
    </source>
</evidence>
<dbReference type="Proteomes" id="UP001217485">
    <property type="component" value="Unassembled WGS sequence"/>
</dbReference>
<dbReference type="EMBL" id="JAQNDK010000004">
    <property type="protein sequence ID" value="MDC0682431.1"/>
    <property type="molecule type" value="Genomic_DNA"/>
</dbReference>
<keyword evidence="2" id="KW-1185">Reference proteome</keyword>
<name>A0ABT5CBA3_9BACT</name>
<protein>
    <submittedName>
        <fullName evidence="1">HD domain-containing protein</fullName>
    </submittedName>
</protein>
<dbReference type="CDD" id="cd00077">
    <property type="entry name" value="HDc"/>
    <property type="match status" value="1"/>
</dbReference>
<accession>A0ABT5CBA3</accession>
<gene>
    <name evidence="1" type="ORF">POL72_32175</name>
</gene>
<comment type="caution">
    <text evidence="1">The sequence shown here is derived from an EMBL/GenBank/DDBJ whole genome shotgun (WGS) entry which is preliminary data.</text>
</comment>